<evidence type="ECO:0000256" key="1">
    <source>
        <dbReference type="SAM" id="MobiDB-lite"/>
    </source>
</evidence>
<dbReference type="GeneID" id="29061725"/>
<organism evidence="2 3">
    <name type="scientific">Erwinia phage vB_EamM_EarlPhillipIV</name>
    <dbReference type="NCBI Taxonomy" id="1883372"/>
    <lineage>
        <taxon>Viruses</taxon>
        <taxon>Duplodnaviria</taxon>
        <taxon>Heunggongvirae</taxon>
        <taxon>Uroviricota</taxon>
        <taxon>Caudoviricetes</taxon>
        <taxon>Chimalliviridae</taxon>
        <taxon>Derbicusvirus</taxon>
        <taxon>Derbicusvirus derbicus</taxon>
    </lineage>
</organism>
<dbReference type="OrthoDB" id="22753at10239"/>
<protein>
    <submittedName>
        <fullName evidence="2">Uncharacterized protein</fullName>
    </submittedName>
</protein>
<feature type="region of interest" description="Disordered" evidence="1">
    <location>
        <begin position="90"/>
        <end position="110"/>
    </location>
</feature>
<gene>
    <name evidence="2" type="ORF">EARLPHILLIPIV_122</name>
</gene>
<evidence type="ECO:0000313" key="3">
    <source>
        <dbReference type="Proteomes" id="UP000201594"/>
    </source>
</evidence>
<name>A0A1B2ICI5_9CAUD</name>
<dbReference type="RefSeq" id="YP_009278434.1">
    <property type="nucleotide sequence ID" value="NC_031007.1"/>
</dbReference>
<sequence>MQELIKIVGLLPVKDGKSELRILAVKGGEFTIAADPKGEVGGLTGIREFTIESPTLKKLGIKANESAYLVADESAIDNAYDLEYTAPAKKVASESVGKGRSATPNFSIQR</sequence>
<dbReference type="Proteomes" id="UP000201594">
    <property type="component" value="Segment"/>
</dbReference>
<evidence type="ECO:0000313" key="2">
    <source>
        <dbReference type="EMBL" id="ANZ48971.1"/>
    </source>
</evidence>
<accession>A0A1B2ICI5</accession>
<proteinExistence type="predicted"/>
<dbReference type="KEGG" id="vg:29061725"/>
<dbReference type="EMBL" id="KX397367">
    <property type="protein sequence ID" value="ANZ48971.1"/>
    <property type="molecule type" value="Genomic_DNA"/>
</dbReference>
<reference evidence="2 3" key="1">
    <citation type="submission" date="2016-06" db="EMBL/GenBank/DDBJ databases">
        <authorList>
            <person name="Kjaerup R.B."/>
            <person name="Dalgaard T.S."/>
            <person name="Juul-Madsen H.R."/>
        </authorList>
    </citation>
    <scope>NUCLEOTIDE SEQUENCE [LARGE SCALE GENOMIC DNA]</scope>
</reference>